<dbReference type="EMBL" id="ML977361">
    <property type="protein sequence ID" value="KAF2106560.1"/>
    <property type="molecule type" value="Genomic_DNA"/>
</dbReference>
<dbReference type="AlphaFoldDB" id="A0A6A5YHX2"/>
<evidence type="ECO:0000313" key="4">
    <source>
        <dbReference type="Proteomes" id="UP000799770"/>
    </source>
</evidence>
<proteinExistence type="predicted"/>
<keyword evidence="2" id="KW-0732">Signal</keyword>
<keyword evidence="4" id="KW-1185">Reference proteome</keyword>
<gene>
    <name evidence="3" type="ORF">BDV96DRAFT_607254</name>
</gene>
<dbReference type="Proteomes" id="UP000799770">
    <property type="component" value="Unassembled WGS sequence"/>
</dbReference>
<protein>
    <submittedName>
        <fullName evidence="3">Uncharacterized protein</fullName>
    </submittedName>
</protein>
<evidence type="ECO:0000256" key="1">
    <source>
        <dbReference type="SAM" id="MobiDB-lite"/>
    </source>
</evidence>
<evidence type="ECO:0000256" key="2">
    <source>
        <dbReference type="SAM" id="SignalP"/>
    </source>
</evidence>
<name>A0A6A5YHX2_9PLEO</name>
<feature type="chain" id="PRO_5025501480" evidence="2">
    <location>
        <begin position="18"/>
        <end position="151"/>
    </location>
</feature>
<organism evidence="3 4">
    <name type="scientific">Lophiotrema nucula</name>
    <dbReference type="NCBI Taxonomy" id="690887"/>
    <lineage>
        <taxon>Eukaryota</taxon>
        <taxon>Fungi</taxon>
        <taxon>Dikarya</taxon>
        <taxon>Ascomycota</taxon>
        <taxon>Pezizomycotina</taxon>
        <taxon>Dothideomycetes</taxon>
        <taxon>Pleosporomycetidae</taxon>
        <taxon>Pleosporales</taxon>
        <taxon>Lophiotremataceae</taxon>
        <taxon>Lophiotrema</taxon>
    </lineage>
</organism>
<evidence type="ECO:0000313" key="3">
    <source>
        <dbReference type="EMBL" id="KAF2106560.1"/>
    </source>
</evidence>
<feature type="region of interest" description="Disordered" evidence="1">
    <location>
        <begin position="44"/>
        <end position="119"/>
    </location>
</feature>
<accession>A0A6A5YHX2</accession>
<sequence>MKVLSVIAATFVSIVSAHPYERQGNAVEHAPTVLNNAATPVGADFVLPRQDGTPSEESAEDTSLKGSKTDNPPVVTYPPAEKESKVAEVHGPKNENQKQCMKFSPTAGQTWGPCDEDKPNDEVQDFRHYLQDSWCGEVRCKKASDPAATPR</sequence>
<feature type="compositionally biased region" description="Basic and acidic residues" evidence="1">
    <location>
        <begin position="80"/>
        <end position="96"/>
    </location>
</feature>
<feature type="signal peptide" evidence="2">
    <location>
        <begin position="1"/>
        <end position="17"/>
    </location>
</feature>
<reference evidence="3" key="1">
    <citation type="journal article" date="2020" name="Stud. Mycol.">
        <title>101 Dothideomycetes genomes: a test case for predicting lifestyles and emergence of pathogens.</title>
        <authorList>
            <person name="Haridas S."/>
            <person name="Albert R."/>
            <person name="Binder M."/>
            <person name="Bloem J."/>
            <person name="Labutti K."/>
            <person name="Salamov A."/>
            <person name="Andreopoulos B."/>
            <person name="Baker S."/>
            <person name="Barry K."/>
            <person name="Bills G."/>
            <person name="Bluhm B."/>
            <person name="Cannon C."/>
            <person name="Castanera R."/>
            <person name="Culley D."/>
            <person name="Daum C."/>
            <person name="Ezra D."/>
            <person name="Gonzalez J."/>
            <person name="Henrissat B."/>
            <person name="Kuo A."/>
            <person name="Liang C."/>
            <person name="Lipzen A."/>
            <person name="Lutzoni F."/>
            <person name="Magnuson J."/>
            <person name="Mondo S."/>
            <person name="Nolan M."/>
            <person name="Ohm R."/>
            <person name="Pangilinan J."/>
            <person name="Park H.-J."/>
            <person name="Ramirez L."/>
            <person name="Alfaro M."/>
            <person name="Sun H."/>
            <person name="Tritt A."/>
            <person name="Yoshinaga Y."/>
            <person name="Zwiers L.-H."/>
            <person name="Turgeon B."/>
            <person name="Goodwin S."/>
            <person name="Spatafora J."/>
            <person name="Crous P."/>
            <person name="Grigoriev I."/>
        </authorList>
    </citation>
    <scope>NUCLEOTIDE SEQUENCE</scope>
    <source>
        <strain evidence="3">CBS 627.86</strain>
    </source>
</reference>